<dbReference type="InterPro" id="IPR002018">
    <property type="entry name" value="CarbesteraseB"/>
</dbReference>
<dbReference type="STRING" id="2282107.A0A286UG75"/>
<evidence type="ECO:0000313" key="5">
    <source>
        <dbReference type="EMBL" id="PAV18601.1"/>
    </source>
</evidence>
<comment type="caution">
    <text evidence="5">The sequence shown here is derived from an EMBL/GenBank/DDBJ whole genome shotgun (WGS) entry which is preliminary data.</text>
</comment>
<dbReference type="InterPro" id="IPR019826">
    <property type="entry name" value="Carboxylesterase_B_AS"/>
</dbReference>
<dbReference type="Proteomes" id="UP000217199">
    <property type="component" value="Unassembled WGS sequence"/>
</dbReference>
<keyword evidence="2 3" id="KW-0378">Hydrolase</keyword>
<proteinExistence type="inferred from homology"/>
<dbReference type="SUPFAM" id="SSF53474">
    <property type="entry name" value="alpha/beta-Hydrolases"/>
    <property type="match status" value="1"/>
</dbReference>
<gene>
    <name evidence="5" type="ORF">PNOK_0544400</name>
</gene>
<feature type="domain" description="Carboxylesterase type B" evidence="4">
    <location>
        <begin position="32"/>
        <end position="470"/>
    </location>
</feature>
<accession>A0A286UG75</accession>
<protein>
    <recommendedName>
        <fullName evidence="3">Carboxylic ester hydrolase</fullName>
        <ecNumber evidence="3">3.1.1.-</ecNumber>
    </recommendedName>
</protein>
<comment type="similarity">
    <text evidence="1 3">Belongs to the type-B carboxylesterase/lipase family.</text>
</comment>
<dbReference type="Gene3D" id="3.40.50.1820">
    <property type="entry name" value="alpha/beta hydrolase"/>
    <property type="match status" value="1"/>
</dbReference>
<evidence type="ECO:0000256" key="3">
    <source>
        <dbReference type="RuleBase" id="RU361235"/>
    </source>
</evidence>
<dbReference type="GO" id="GO:0016787">
    <property type="term" value="F:hydrolase activity"/>
    <property type="evidence" value="ECO:0007669"/>
    <property type="project" value="UniProtKB-KW"/>
</dbReference>
<feature type="signal peptide" evidence="3">
    <location>
        <begin position="1"/>
        <end position="25"/>
    </location>
</feature>
<dbReference type="InterPro" id="IPR029058">
    <property type="entry name" value="AB_hydrolase_fold"/>
</dbReference>
<dbReference type="EC" id="3.1.1.-" evidence="3"/>
<reference evidence="5 6" key="1">
    <citation type="journal article" date="2017" name="Mol. Ecol.">
        <title>Comparative and population genomic landscape of Phellinus noxius: A hypervariable fungus causing root rot in trees.</title>
        <authorList>
            <person name="Chung C.L."/>
            <person name="Lee T.J."/>
            <person name="Akiba M."/>
            <person name="Lee H.H."/>
            <person name="Kuo T.H."/>
            <person name="Liu D."/>
            <person name="Ke H.M."/>
            <person name="Yokoi T."/>
            <person name="Roa M.B."/>
            <person name="Lu M.J."/>
            <person name="Chang Y.Y."/>
            <person name="Ann P.J."/>
            <person name="Tsai J.N."/>
            <person name="Chen C.Y."/>
            <person name="Tzean S.S."/>
            <person name="Ota Y."/>
            <person name="Hattori T."/>
            <person name="Sahashi N."/>
            <person name="Liou R.F."/>
            <person name="Kikuchi T."/>
            <person name="Tsai I.J."/>
        </authorList>
    </citation>
    <scope>NUCLEOTIDE SEQUENCE [LARGE SCALE GENOMIC DNA]</scope>
    <source>
        <strain evidence="5 6">FFPRI411160</strain>
    </source>
</reference>
<dbReference type="PANTHER" id="PTHR11559">
    <property type="entry name" value="CARBOXYLESTERASE"/>
    <property type="match status" value="1"/>
</dbReference>
<keyword evidence="3" id="KW-0732">Signal</keyword>
<dbReference type="OrthoDB" id="408631at2759"/>
<dbReference type="InParanoid" id="A0A286UG75"/>
<dbReference type="AlphaFoldDB" id="A0A286UG75"/>
<dbReference type="PROSITE" id="PS00122">
    <property type="entry name" value="CARBOXYLESTERASE_B_1"/>
    <property type="match status" value="1"/>
</dbReference>
<dbReference type="Pfam" id="PF00135">
    <property type="entry name" value="COesterase"/>
    <property type="match status" value="1"/>
</dbReference>
<organism evidence="5 6">
    <name type="scientific">Pyrrhoderma noxium</name>
    <dbReference type="NCBI Taxonomy" id="2282107"/>
    <lineage>
        <taxon>Eukaryota</taxon>
        <taxon>Fungi</taxon>
        <taxon>Dikarya</taxon>
        <taxon>Basidiomycota</taxon>
        <taxon>Agaricomycotina</taxon>
        <taxon>Agaricomycetes</taxon>
        <taxon>Hymenochaetales</taxon>
        <taxon>Hymenochaetaceae</taxon>
        <taxon>Pyrrhoderma</taxon>
    </lineage>
</organism>
<sequence>MARFFLSPRVVQFLLASCLSNVVLAGSTSGAPTLTLDYGTFQGTSTGNLTLFLGMPFARAPVDELRFAPPQPPLSLEGVQNASAYGPACPQSLQDDIEGGGSSTIDENCLSVNVIKPSDILDGTKLPVLFWIFGGGFTTGSASSHPGNPIVERSIALGEPVIHVSANYRLNAFGFLPGEEVLEAGIANAGIRDQRFALEWVHENIDKFGGDPSKVVLWGGSAGSMSVATQITLNDGDTQGLYRGAVMHSGTSFHAKLDVKEAQPYYDSIVNITGCSEASDTLSCLRNVSMEAIVEAVEQLPSPRSYTSLNTVWSPRTDGQLIKSDPVPILKQGLYAKVPIITGDVDDEGTLFSLAQTNITTNEQFLDFVESNYLTGISEEELQAIGEAYPEDPSQGSPFGTGNAYAITPEYKRLAAFQGDLVFQAPRRFLLQILSQTQDTWSYLYKRGKNNTAIIGTSHGSDIPYFYGANTTDFLGTDAIINFANTLNPMLPENPISLLTSSGLTWDCYGSSVDSPPLLTFIDPAPEATITSDTYRNDGIGLLNKIAAELQGSG</sequence>
<keyword evidence="6" id="KW-1185">Reference proteome</keyword>
<evidence type="ECO:0000259" key="4">
    <source>
        <dbReference type="Pfam" id="PF00135"/>
    </source>
</evidence>
<evidence type="ECO:0000256" key="2">
    <source>
        <dbReference type="ARBA" id="ARBA00022801"/>
    </source>
</evidence>
<dbReference type="EMBL" id="NBII01000005">
    <property type="protein sequence ID" value="PAV18601.1"/>
    <property type="molecule type" value="Genomic_DNA"/>
</dbReference>
<dbReference type="InterPro" id="IPR050309">
    <property type="entry name" value="Type-B_Carboxylest/Lipase"/>
</dbReference>
<evidence type="ECO:0000313" key="6">
    <source>
        <dbReference type="Proteomes" id="UP000217199"/>
    </source>
</evidence>
<evidence type="ECO:0000256" key="1">
    <source>
        <dbReference type="ARBA" id="ARBA00005964"/>
    </source>
</evidence>
<feature type="chain" id="PRO_5013423179" description="Carboxylic ester hydrolase" evidence="3">
    <location>
        <begin position="26"/>
        <end position="554"/>
    </location>
</feature>
<name>A0A286UG75_9AGAM</name>